<proteinExistence type="predicted"/>
<reference evidence="2" key="1">
    <citation type="submission" date="2021-01" db="EMBL/GenBank/DDBJ databases">
        <authorList>
            <person name="Corre E."/>
            <person name="Pelletier E."/>
            <person name="Niang G."/>
            <person name="Scheremetjew M."/>
            <person name="Finn R."/>
            <person name="Kale V."/>
            <person name="Holt S."/>
            <person name="Cochrane G."/>
            <person name="Meng A."/>
            <person name="Brown T."/>
            <person name="Cohen L."/>
        </authorList>
    </citation>
    <scope>NUCLEOTIDE SEQUENCE</scope>
    <source>
        <strain evidence="2">CCMP1320</strain>
    </source>
</reference>
<evidence type="ECO:0000256" key="1">
    <source>
        <dbReference type="SAM" id="MobiDB-lite"/>
    </source>
</evidence>
<sequence>MFQLCSRNPIQQELSPPMNMDQSPNNIQDLSYDVISYIMRTALGPLDVLRASAVNREWRRAAQEQYIWQAFVRREFGDTLMRKAARASVSGSSQVDAKAFYAQLACFQPGALTGWCEDPVTASGNPYAMYLGEMSSNSTMYVREHGSMVPMRRASMVHTHTIECKCFWTYAVPNPRTRVRMYAMGVQPEVLDGLQALPAATSAATGAPLYSQRIKVVEYEKIVGPVDVPNSYFSFRVGPVLLGCFLPPEIQLHVVALRTRKQMLGLIVLWDAGLSLPGNLVPCPSPIQSLHAMTRLSVGEVSVRGSIGDACVVFIDKHKAYTWWVRASARNPLF</sequence>
<dbReference type="InterPro" id="IPR036047">
    <property type="entry name" value="F-box-like_dom_sf"/>
</dbReference>
<dbReference type="SUPFAM" id="SSF81383">
    <property type="entry name" value="F-box domain"/>
    <property type="match status" value="1"/>
</dbReference>
<name>A0A7S3R5E0_DUNTE</name>
<accession>A0A7S3R5E0</accession>
<dbReference type="AlphaFoldDB" id="A0A7S3R5E0"/>
<organism evidence="2">
    <name type="scientific">Dunaliella tertiolecta</name>
    <name type="common">Green alga</name>
    <dbReference type="NCBI Taxonomy" id="3047"/>
    <lineage>
        <taxon>Eukaryota</taxon>
        <taxon>Viridiplantae</taxon>
        <taxon>Chlorophyta</taxon>
        <taxon>core chlorophytes</taxon>
        <taxon>Chlorophyceae</taxon>
        <taxon>CS clade</taxon>
        <taxon>Chlamydomonadales</taxon>
        <taxon>Dunaliellaceae</taxon>
        <taxon>Dunaliella</taxon>
    </lineage>
</organism>
<protein>
    <recommendedName>
        <fullName evidence="3">F-box domain-containing protein</fullName>
    </recommendedName>
</protein>
<evidence type="ECO:0000313" key="2">
    <source>
        <dbReference type="EMBL" id="CAE0503179.1"/>
    </source>
</evidence>
<feature type="region of interest" description="Disordered" evidence="1">
    <location>
        <begin position="1"/>
        <end position="22"/>
    </location>
</feature>
<dbReference type="Gene3D" id="1.20.1280.50">
    <property type="match status" value="1"/>
</dbReference>
<evidence type="ECO:0008006" key="3">
    <source>
        <dbReference type="Google" id="ProtNLM"/>
    </source>
</evidence>
<dbReference type="EMBL" id="HBIP01030100">
    <property type="protein sequence ID" value="CAE0503179.1"/>
    <property type="molecule type" value="Transcribed_RNA"/>
</dbReference>
<gene>
    <name evidence="2" type="ORF">DTER00134_LOCUS18252</name>
</gene>